<dbReference type="Proteomes" id="UP000024635">
    <property type="component" value="Unassembled WGS sequence"/>
</dbReference>
<dbReference type="AlphaFoldDB" id="A0A016UGL2"/>
<organism evidence="2 3">
    <name type="scientific">Ancylostoma ceylanicum</name>
    <dbReference type="NCBI Taxonomy" id="53326"/>
    <lineage>
        <taxon>Eukaryota</taxon>
        <taxon>Metazoa</taxon>
        <taxon>Ecdysozoa</taxon>
        <taxon>Nematoda</taxon>
        <taxon>Chromadorea</taxon>
        <taxon>Rhabditida</taxon>
        <taxon>Rhabditina</taxon>
        <taxon>Rhabditomorpha</taxon>
        <taxon>Strongyloidea</taxon>
        <taxon>Ancylostomatidae</taxon>
        <taxon>Ancylostomatinae</taxon>
        <taxon>Ancylostoma</taxon>
    </lineage>
</organism>
<keyword evidence="3" id="KW-1185">Reference proteome</keyword>
<gene>
    <name evidence="2" type="primary">Acey_s0042.g506</name>
    <name evidence="2" type="ORF">Y032_0042g506</name>
</gene>
<evidence type="ECO:0000313" key="3">
    <source>
        <dbReference type="Proteomes" id="UP000024635"/>
    </source>
</evidence>
<feature type="region of interest" description="Disordered" evidence="1">
    <location>
        <begin position="39"/>
        <end position="60"/>
    </location>
</feature>
<name>A0A016UGL2_9BILA</name>
<reference evidence="3" key="1">
    <citation type="journal article" date="2015" name="Nat. Genet.">
        <title>The genome and transcriptome of the zoonotic hookworm Ancylostoma ceylanicum identify infection-specific gene families.</title>
        <authorList>
            <person name="Schwarz E.M."/>
            <person name="Hu Y."/>
            <person name="Antoshechkin I."/>
            <person name="Miller M.M."/>
            <person name="Sternberg P.W."/>
            <person name="Aroian R.V."/>
        </authorList>
    </citation>
    <scope>NUCLEOTIDE SEQUENCE</scope>
    <source>
        <strain evidence="3">HY135</strain>
    </source>
</reference>
<comment type="caution">
    <text evidence="2">The sequence shown here is derived from an EMBL/GenBank/DDBJ whole genome shotgun (WGS) entry which is preliminary data.</text>
</comment>
<proteinExistence type="predicted"/>
<evidence type="ECO:0000313" key="2">
    <source>
        <dbReference type="EMBL" id="EYC13758.1"/>
    </source>
</evidence>
<protein>
    <submittedName>
        <fullName evidence="2">Uncharacterized protein</fullName>
    </submittedName>
</protein>
<sequence length="127" mass="14057">MQGMKALFPSVEGVDECSAVGCACVPPRNLANGTHCTRSLRQTTHGDGGGPLKGRRGRDSDSCFSAEYSHGHPDSVLFLRSYITTIPTHHQCQLMQWRERSGMSLEWFHLSVTVIVFGREKLHSLAE</sequence>
<evidence type="ECO:0000256" key="1">
    <source>
        <dbReference type="SAM" id="MobiDB-lite"/>
    </source>
</evidence>
<accession>A0A016UGL2</accession>
<dbReference type="EMBL" id="JARK01001378">
    <property type="protein sequence ID" value="EYC13758.1"/>
    <property type="molecule type" value="Genomic_DNA"/>
</dbReference>